<dbReference type="EMBL" id="CP009382">
    <property type="protein sequence ID" value="AIN96521.1"/>
    <property type="molecule type" value="Genomic_DNA"/>
</dbReference>
<dbReference type="VEuPathDB" id="TriTrypDB:LPMP_130930"/>
<organism evidence="2 3">
    <name type="scientific">Leishmania panamensis</name>
    <dbReference type="NCBI Taxonomy" id="5679"/>
    <lineage>
        <taxon>Eukaryota</taxon>
        <taxon>Discoba</taxon>
        <taxon>Euglenozoa</taxon>
        <taxon>Kinetoplastea</taxon>
        <taxon>Metakinetoplastina</taxon>
        <taxon>Trypanosomatida</taxon>
        <taxon>Trypanosomatidae</taxon>
        <taxon>Leishmaniinae</taxon>
        <taxon>Leishmania</taxon>
        <taxon>Leishmania guyanensis species complex</taxon>
    </lineage>
</organism>
<accession>A0A088S4T7</accession>
<dbReference type="OrthoDB" id="267637at2759"/>
<gene>
    <name evidence="2" type="ORF">LPMP_130930</name>
</gene>
<keyword evidence="3" id="KW-1185">Reference proteome</keyword>
<sequence>MKSARTTAKVRPGRLPYSTTVRRGRHARSLLSRVAHGVGAVMAKANFLRRLPSLEAHGALGLTESPLSSPSSVTPPALAPGDILRDLAFFTQASEVSFFSTHPSLCADVFGVAPGEVFEVGDSRASTSSGRVEGEASSSTAEEVIVVVGARGGKLWVWAYSDAYARVLRVPALTISATSLTATEVRAAIMAHHQLRELVNPSRAQHSTAGRKVRDQSAQVGLIKNVCAAFQSLCARACEEAGRLYTPDQRAFLQCAPDLYVAATRGADWAASPSAATSPAAGVNSEPQQQQPDNPPELYLPSFLLNSIYTDIARHAPHTATVVLLVPRVALATGAVGWAGEGDVLLTDTPVGQGGYGEASLSASVVI</sequence>
<evidence type="ECO:0000313" key="2">
    <source>
        <dbReference type="EMBL" id="AIN96521.1"/>
    </source>
</evidence>
<feature type="region of interest" description="Disordered" evidence="1">
    <location>
        <begin position="273"/>
        <end position="296"/>
    </location>
</feature>
<dbReference type="VEuPathDB" id="TriTrypDB:LPAL13_130013600"/>
<dbReference type="Proteomes" id="UP000063063">
    <property type="component" value="Chromosome 13"/>
</dbReference>
<evidence type="ECO:0000313" key="3">
    <source>
        <dbReference type="Proteomes" id="UP000063063"/>
    </source>
</evidence>
<dbReference type="eggNOG" id="ENOG502SAS7">
    <property type="taxonomic scope" value="Eukaryota"/>
</dbReference>
<dbReference type="AlphaFoldDB" id="A0A088S4T7"/>
<reference evidence="2 3" key="1">
    <citation type="journal article" date="2015" name="Sci. Rep.">
        <title>The genome of Leishmania panamensis: insights into genomics of the L. (Viannia) subgenus.</title>
        <authorList>
            <person name="Llanes A."/>
            <person name="Restrepo C.M."/>
            <person name="Vecchio G.D."/>
            <person name="Anguizola F.J."/>
            <person name="Lleonart R."/>
        </authorList>
    </citation>
    <scope>NUCLEOTIDE SEQUENCE [LARGE SCALE GENOMIC DNA]</scope>
    <source>
        <strain evidence="2 3">MHOM/PA/94/PSC-1</strain>
    </source>
</reference>
<feature type="compositionally biased region" description="Low complexity" evidence="1">
    <location>
        <begin position="273"/>
        <end position="292"/>
    </location>
</feature>
<name>A0A088S4T7_LEIPA</name>
<evidence type="ECO:0000256" key="1">
    <source>
        <dbReference type="SAM" id="MobiDB-lite"/>
    </source>
</evidence>
<dbReference type="RefSeq" id="XP_010697174.1">
    <property type="nucleotide sequence ID" value="XM_010698872.1"/>
</dbReference>
<protein>
    <submittedName>
        <fullName evidence="2">Uncharacterized protein</fullName>
    </submittedName>
</protein>
<dbReference type="KEGG" id="lpan:LPMP_130930"/>
<dbReference type="GeneID" id="22573203"/>
<proteinExistence type="predicted"/>